<feature type="compositionally biased region" description="Acidic residues" evidence="1">
    <location>
        <begin position="1"/>
        <end position="12"/>
    </location>
</feature>
<evidence type="ECO:0000313" key="2">
    <source>
        <dbReference type="EMBL" id="OXU17187.1"/>
    </source>
</evidence>
<feature type="region of interest" description="Disordered" evidence="1">
    <location>
        <begin position="1"/>
        <end position="167"/>
    </location>
</feature>
<feature type="compositionally biased region" description="Low complexity" evidence="1">
    <location>
        <begin position="126"/>
        <end position="143"/>
    </location>
</feature>
<dbReference type="EMBL" id="NNAY01004954">
    <property type="protein sequence ID" value="OXU17187.1"/>
    <property type="molecule type" value="Genomic_DNA"/>
</dbReference>
<evidence type="ECO:0000313" key="3">
    <source>
        <dbReference type="Proteomes" id="UP000215335"/>
    </source>
</evidence>
<keyword evidence="3" id="KW-1185">Reference proteome</keyword>
<feature type="compositionally biased region" description="Basic and acidic residues" evidence="1">
    <location>
        <begin position="106"/>
        <end position="116"/>
    </location>
</feature>
<dbReference type="Proteomes" id="UP000215335">
    <property type="component" value="Unassembled WGS sequence"/>
</dbReference>
<evidence type="ECO:0000256" key="1">
    <source>
        <dbReference type="SAM" id="MobiDB-lite"/>
    </source>
</evidence>
<feature type="compositionally biased region" description="Polar residues" evidence="1">
    <location>
        <begin position="31"/>
        <end position="52"/>
    </location>
</feature>
<gene>
    <name evidence="2" type="ORF">TSAR_016638</name>
</gene>
<proteinExistence type="predicted"/>
<feature type="compositionally biased region" description="Basic and acidic residues" evidence="1">
    <location>
        <begin position="13"/>
        <end position="22"/>
    </location>
</feature>
<reference evidence="2 3" key="1">
    <citation type="journal article" date="2017" name="Curr. Biol.">
        <title>The Evolution of Venom by Co-option of Single-Copy Genes.</title>
        <authorList>
            <person name="Martinson E.O."/>
            <person name="Mrinalini"/>
            <person name="Kelkar Y.D."/>
            <person name="Chang C.H."/>
            <person name="Werren J.H."/>
        </authorList>
    </citation>
    <scope>NUCLEOTIDE SEQUENCE [LARGE SCALE GENOMIC DNA]</scope>
    <source>
        <strain evidence="2 3">Alberta</strain>
        <tissue evidence="2">Whole body</tissue>
    </source>
</reference>
<feature type="compositionally biased region" description="Polar residues" evidence="1">
    <location>
        <begin position="64"/>
        <end position="77"/>
    </location>
</feature>
<dbReference type="AlphaFoldDB" id="A0A232EFR2"/>
<comment type="caution">
    <text evidence="2">The sequence shown here is derived from an EMBL/GenBank/DDBJ whole genome shotgun (WGS) entry which is preliminary data.</text>
</comment>
<sequence length="401" mass="46531">MVYSSDDTDDSDNEQHKKDDTPTHLPKKTKQNPTLPTGPSKTQSVSLSEIPSNENNNEEPDIPQSPSRSINSPSLPNNDDEVASNDNLNDDLHELGYLGNENNDDGGGRHVDLPRDDVDEDETNENQGNPNDLNNRNNNNQQNRNERADQRNRNHRQNQRDPTKLYTKTPMFILQCIDYYERPQNEHARREKQNRYKSLDDQPDVIYLGENITIRRQAWDLILIEKPSIFVSSLAIHIWGGHDVLANRALDLTHGVENIPDRSPIYLGENITIRRQAWDLILIEKPSIFVSSLAIHIWGGHDVLANRSLDLTHGVENIPDRSPVKLIEKNLLRLHISLFYDFLKSNTSLRTKERSTQLSKVIYYLRHKIRNLRREEKDRHLTQEQKQLQIAKRRLRYNYSG</sequence>
<dbReference type="OrthoDB" id="10460776at2759"/>
<feature type="compositionally biased region" description="Basic and acidic residues" evidence="1">
    <location>
        <begin position="144"/>
        <end position="163"/>
    </location>
</feature>
<name>A0A232EFR2_9HYME</name>
<protein>
    <submittedName>
        <fullName evidence="2">Uncharacterized protein</fullName>
    </submittedName>
</protein>
<accession>A0A232EFR2</accession>
<organism evidence="2 3">
    <name type="scientific">Trichomalopsis sarcophagae</name>
    <dbReference type="NCBI Taxonomy" id="543379"/>
    <lineage>
        <taxon>Eukaryota</taxon>
        <taxon>Metazoa</taxon>
        <taxon>Ecdysozoa</taxon>
        <taxon>Arthropoda</taxon>
        <taxon>Hexapoda</taxon>
        <taxon>Insecta</taxon>
        <taxon>Pterygota</taxon>
        <taxon>Neoptera</taxon>
        <taxon>Endopterygota</taxon>
        <taxon>Hymenoptera</taxon>
        <taxon>Apocrita</taxon>
        <taxon>Proctotrupomorpha</taxon>
        <taxon>Chalcidoidea</taxon>
        <taxon>Pteromalidae</taxon>
        <taxon>Pteromalinae</taxon>
        <taxon>Trichomalopsis</taxon>
    </lineage>
</organism>